<reference evidence="1 2" key="1">
    <citation type="submission" date="2022-12" db="EMBL/GenBank/DDBJ databases">
        <title>Chromosome-level genome assembly of true bugs.</title>
        <authorList>
            <person name="Ma L."/>
            <person name="Li H."/>
        </authorList>
    </citation>
    <scope>NUCLEOTIDE SEQUENCE [LARGE SCALE GENOMIC DNA]</scope>
    <source>
        <strain evidence="1">Lab_2022b</strain>
    </source>
</reference>
<accession>A0AAW1DPI7</accession>
<dbReference type="EMBL" id="JAPXFL010000001">
    <property type="protein sequence ID" value="KAK9512671.1"/>
    <property type="molecule type" value="Genomic_DNA"/>
</dbReference>
<evidence type="ECO:0000313" key="1">
    <source>
        <dbReference type="EMBL" id="KAK9512671.1"/>
    </source>
</evidence>
<comment type="caution">
    <text evidence="1">The sequence shown here is derived from an EMBL/GenBank/DDBJ whole genome shotgun (WGS) entry which is preliminary data.</text>
</comment>
<name>A0AAW1DPI7_9HEMI</name>
<evidence type="ECO:0000313" key="2">
    <source>
        <dbReference type="Proteomes" id="UP001461498"/>
    </source>
</evidence>
<protein>
    <recommendedName>
        <fullName evidence="3">Transposase</fullName>
    </recommendedName>
</protein>
<evidence type="ECO:0008006" key="3">
    <source>
        <dbReference type="Google" id="ProtNLM"/>
    </source>
</evidence>
<sequence length="77" mass="9280">MTYLGRKICFILQVKWHKCLADGGQKLIKAKLSNIRRAYNKFLSWLKQFMRYCGHKIRKFDMLCLKHCWSDSLEILI</sequence>
<organism evidence="1 2">
    <name type="scientific">Rhynocoris fuscipes</name>
    <dbReference type="NCBI Taxonomy" id="488301"/>
    <lineage>
        <taxon>Eukaryota</taxon>
        <taxon>Metazoa</taxon>
        <taxon>Ecdysozoa</taxon>
        <taxon>Arthropoda</taxon>
        <taxon>Hexapoda</taxon>
        <taxon>Insecta</taxon>
        <taxon>Pterygota</taxon>
        <taxon>Neoptera</taxon>
        <taxon>Paraneoptera</taxon>
        <taxon>Hemiptera</taxon>
        <taxon>Heteroptera</taxon>
        <taxon>Panheteroptera</taxon>
        <taxon>Cimicomorpha</taxon>
        <taxon>Reduviidae</taxon>
        <taxon>Harpactorinae</taxon>
        <taxon>Harpactorini</taxon>
        <taxon>Rhynocoris</taxon>
    </lineage>
</organism>
<dbReference type="Proteomes" id="UP001461498">
    <property type="component" value="Unassembled WGS sequence"/>
</dbReference>
<keyword evidence="2" id="KW-1185">Reference proteome</keyword>
<proteinExistence type="predicted"/>
<gene>
    <name evidence="1" type="ORF">O3M35_001045</name>
</gene>
<dbReference type="AlphaFoldDB" id="A0AAW1DPI7"/>